<evidence type="ECO:0000256" key="2">
    <source>
        <dbReference type="ARBA" id="ARBA00022803"/>
    </source>
</evidence>
<keyword evidence="1" id="KW-0677">Repeat</keyword>
<evidence type="ECO:0000313" key="6">
    <source>
        <dbReference type="Proteomes" id="UP000316292"/>
    </source>
</evidence>
<feature type="compositionally biased region" description="Basic and acidic residues" evidence="4">
    <location>
        <begin position="1"/>
        <end position="10"/>
    </location>
</feature>
<evidence type="ECO:0000256" key="1">
    <source>
        <dbReference type="ARBA" id="ARBA00022737"/>
    </source>
</evidence>
<feature type="repeat" description="TPR" evidence="3">
    <location>
        <begin position="251"/>
        <end position="284"/>
    </location>
</feature>
<feature type="compositionally biased region" description="Low complexity" evidence="4">
    <location>
        <begin position="73"/>
        <end position="86"/>
    </location>
</feature>
<dbReference type="Pfam" id="PF13414">
    <property type="entry name" value="TPR_11"/>
    <property type="match status" value="1"/>
</dbReference>
<dbReference type="Proteomes" id="UP000316292">
    <property type="component" value="Unassembled WGS sequence"/>
</dbReference>
<dbReference type="SMART" id="SM00028">
    <property type="entry name" value="TPR"/>
    <property type="match status" value="6"/>
</dbReference>
<sequence>MERWPRERPTGRAPGGRAPGAPSVPRGSGERAPQDPRRGARFRGRHGRHGPPPGRGPAPRTRGAHRDPRSRGHAGISRAAGRGAAAARRRRGAPHALAREGGPRHGGGGDRGTARRLHGRPAEPRRPKRRRFLRARAPEIPGGHPRLPEARLHAGRRESRGPQHAPGALGEVRLRLEHGRGPERGPLVRAERLGRPQSGHSSLRRRAAPSRAVDRDRRRHRARRSLLFEPELDAPGGSKRGGRGKGMSIAAKRHMLLGRDYFERGFYQDAIRELLEAVRLNPNFPDLHNQLGLALSMNGDRRHAAEEFRRALELNPNYVEARLNLAIVLNEMGQYEDALREFNVERLRDHEQENLSAEVRSYLAESHMMLGDTYRNVGVLVDASQEYRKALKLSPQYLDIKNKLGATYCEMGLYQDAETELEEALAQNPRYVAARVTLGVVLLRSGRKTRAREEWEKCLALEPENIRARAYLDMMEREASTEESRAR</sequence>
<feature type="repeat" description="TPR" evidence="3">
    <location>
        <begin position="364"/>
        <end position="397"/>
    </location>
</feature>
<evidence type="ECO:0000313" key="5">
    <source>
        <dbReference type="EMBL" id="TMQ48436.1"/>
    </source>
</evidence>
<dbReference type="Gene3D" id="1.25.40.10">
    <property type="entry name" value="Tetratricopeptide repeat domain"/>
    <property type="match status" value="2"/>
</dbReference>
<dbReference type="AlphaFoldDB" id="A0A538SAR4"/>
<comment type="caution">
    <text evidence="5">The sequence shown here is derived from an EMBL/GenBank/DDBJ whole genome shotgun (WGS) entry which is preliminary data.</text>
</comment>
<dbReference type="Pfam" id="PF13432">
    <property type="entry name" value="TPR_16"/>
    <property type="match status" value="1"/>
</dbReference>
<dbReference type="SUPFAM" id="SSF81901">
    <property type="entry name" value="HCP-like"/>
    <property type="match status" value="1"/>
</dbReference>
<evidence type="ECO:0000256" key="4">
    <source>
        <dbReference type="SAM" id="MobiDB-lite"/>
    </source>
</evidence>
<feature type="compositionally biased region" description="Basic residues" evidence="4">
    <location>
        <begin position="39"/>
        <end position="49"/>
    </location>
</feature>
<feature type="repeat" description="TPR" evidence="3">
    <location>
        <begin position="285"/>
        <end position="318"/>
    </location>
</feature>
<keyword evidence="2 3" id="KW-0802">TPR repeat</keyword>
<reference evidence="5 6" key="1">
    <citation type="journal article" date="2019" name="Nat. Microbiol.">
        <title>Mediterranean grassland soil C-N compound turnover is dependent on rainfall and depth, and is mediated by genomically divergent microorganisms.</title>
        <authorList>
            <person name="Diamond S."/>
            <person name="Andeer P.F."/>
            <person name="Li Z."/>
            <person name="Crits-Christoph A."/>
            <person name="Burstein D."/>
            <person name="Anantharaman K."/>
            <person name="Lane K.R."/>
            <person name="Thomas B.C."/>
            <person name="Pan C."/>
            <person name="Northen T.R."/>
            <person name="Banfield J.F."/>
        </authorList>
    </citation>
    <scope>NUCLEOTIDE SEQUENCE [LARGE SCALE GENOMIC DNA]</scope>
    <source>
        <strain evidence="5">WS_1</strain>
    </source>
</reference>
<dbReference type="InterPro" id="IPR011990">
    <property type="entry name" value="TPR-like_helical_dom_sf"/>
</dbReference>
<feature type="compositionally biased region" description="Basic and acidic residues" evidence="4">
    <location>
        <begin position="172"/>
        <end position="183"/>
    </location>
</feature>
<dbReference type="InterPro" id="IPR019734">
    <property type="entry name" value="TPR_rpt"/>
</dbReference>
<dbReference type="PANTHER" id="PTHR44858">
    <property type="entry name" value="TETRATRICOPEPTIDE REPEAT PROTEIN 6"/>
    <property type="match status" value="1"/>
</dbReference>
<feature type="repeat" description="TPR" evidence="3">
    <location>
        <begin position="398"/>
        <end position="431"/>
    </location>
</feature>
<accession>A0A538SAR4</accession>
<feature type="region of interest" description="Disordered" evidence="4">
    <location>
        <begin position="1"/>
        <end position="225"/>
    </location>
</feature>
<feature type="compositionally biased region" description="Basic and acidic residues" evidence="4">
    <location>
        <begin position="146"/>
        <end position="161"/>
    </location>
</feature>
<feature type="repeat" description="TPR" evidence="3">
    <location>
        <begin position="432"/>
        <end position="465"/>
    </location>
</feature>
<dbReference type="InterPro" id="IPR050498">
    <property type="entry name" value="Ycf3"/>
</dbReference>
<dbReference type="EMBL" id="VBOR01000075">
    <property type="protein sequence ID" value="TMQ48436.1"/>
    <property type="molecule type" value="Genomic_DNA"/>
</dbReference>
<dbReference type="Pfam" id="PF13181">
    <property type="entry name" value="TPR_8"/>
    <property type="match status" value="1"/>
</dbReference>
<dbReference type="PANTHER" id="PTHR44858:SF1">
    <property type="entry name" value="UDP-N-ACETYLGLUCOSAMINE--PEPTIDE N-ACETYLGLUCOSAMINYLTRANSFERASE SPINDLY-RELATED"/>
    <property type="match status" value="1"/>
</dbReference>
<dbReference type="PROSITE" id="PS50005">
    <property type="entry name" value="TPR"/>
    <property type="match status" value="5"/>
</dbReference>
<feature type="compositionally biased region" description="Basic and acidic residues" evidence="4">
    <location>
        <begin position="28"/>
        <end position="38"/>
    </location>
</feature>
<gene>
    <name evidence="5" type="ORF">E6K71_07275</name>
</gene>
<organism evidence="5 6">
    <name type="scientific">Eiseniibacteriota bacterium</name>
    <dbReference type="NCBI Taxonomy" id="2212470"/>
    <lineage>
        <taxon>Bacteria</taxon>
        <taxon>Candidatus Eiseniibacteriota</taxon>
    </lineage>
</organism>
<protein>
    <submittedName>
        <fullName evidence="5">Tetratricopeptide repeat protein</fullName>
    </submittedName>
</protein>
<name>A0A538SAR4_UNCEI</name>
<evidence type="ECO:0000256" key="3">
    <source>
        <dbReference type="PROSITE-ProRule" id="PRU00339"/>
    </source>
</evidence>
<proteinExistence type="predicted"/>
<dbReference type="Pfam" id="PF13431">
    <property type="entry name" value="TPR_17"/>
    <property type="match status" value="1"/>
</dbReference>